<dbReference type="PROSITE" id="PS50157">
    <property type="entry name" value="ZINC_FINGER_C2H2_2"/>
    <property type="match status" value="10"/>
</dbReference>
<dbReference type="SMART" id="SM00355">
    <property type="entry name" value="ZnF_C2H2"/>
    <property type="match status" value="10"/>
</dbReference>
<keyword evidence="10" id="KW-1185">Reference proteome</keyword>
<feature type="domain" description="C2H2-type" evidence="9">
    <location>
        <begin position="534"/>
        <end position="561"/>
    </location>
</feature>
<keyword evidence="4 8" id="KW-0863">Zinc-finger</keyword>
<feature type="domain" description="C2H2-type" evidence="9">
    <location>
        <begin position="394"/>
        <end position="421"/>
    </location>
</feature>
<comment type="subcellular location">
    <subcellularLocation>
        <location evidence="1">Nucleus</location>
    </subcellularLocation>
</comment>
<dbReference type="Gene3D" id="3.30.160.60">
    <property type="entry name" value="Classic Zinc Finger"/>
    <property type="match status" value="9"/>
</dbReference>
<dbReference type="PANTHER" id="PTHR24404">
    <property type="entry name" value="ZINC FINGER PROTEIN"/>
    <property type="match status" value="1"/>
</dbReference>
<feature type="domain" description="C2H2-type" evidence="9">
    <location>
        <begin position="478"/>
        <end position="505"/>
    </location>
</feature>
<dbReference type="InterPro" id="IPR036236">
    <property type="entry name" value="Znf_C2H2_sf"/>
</dbReference>
<evidence type="ECO:0000256" key="8">
    <source>
        <dbReference type="PROSITE-ProRule" id="PRU00042"/>
    </source>
</evidence>
<dbReference type="GeneID" id="112056247"/>
<gene>
    <name evidence="11" type="primary">LOC112056247</name>
</gene>
<evidence type="ECO:0000259" key="9">
    <source>
        <dbReference type="PROSITE" id="PS50157"/>
    </source>
</evidence>
<evidence type="ECO:0000256" key="7">
    <source>
        <dbReference type="ARBA" id="ARBA00023242"/>
    </source>
</evidence>
<accession>A0ABM3M2D2</accession>
<feature type="domain" description="C2H2-type" evidence="9">
    <location>
        <begin position="618"/>
        <end position="645"/>
    </location>
</feature>
<evidence type="ECO:0000313" key="11">
    <source>
        <dbReference type="RefSeq" id="XP_052745653.1"/>
    </source>
</evidence>
<evidence type="ECO:0000256" key="3">
    <source>
        <dbReference type="ARBA" id="ARBA00022737"/>
    </source>
</evidence>
<keyword evidence="7" id="KW-0539">Nucleus</keyword>
<feature type="domain" description="C2H2-type" evidence="9">
    <location>
        <begin position="506"/>
        <end position="533"/>
    </location>
</feature>
<sequence length="646" mass="72633">MLITVLYSLHGPLFCRKQKAENITSLKKTFVSVFLFITHNCVQLFQLCRRGNLKQTLCVLCAQRLINFSRFRDLSLRAHSLMTDLVEQHELNTIQHKELMNCTTAHLKCNLTQTTLGANHCDLYIDHTDEEEQTAAEESVVGDVATVVVKNEGSSDSMSSDDSMELAQEDHCVSNEQYSNMSIKLEEEPLAEAVSEALHRGAATSCTAVAEHEVVTESCIKIESVTFECTICFEEFVEENAYYEHRIMHLQDAGGDAACDASQVCEPRAAVSRSGDSLVLQSKTGSQRLSDEPPLAAGCAPAVVAPLSLRLAANDKSKVQATEEAVAILKSEQIFETDIGEQDNRSSQSGTKLNTNINRFTNCVVQLYDIFKKPNKAVLDQNPRVRTPTVAKPYSCDLCHYKTVRKDNLLRHTKSHTGVKPFSCDICNYKCAQKSHLLQHIKTHTGEKPFSCEICNYKSALKCTLLRHIKTHTGVKPFFCDLCNYKCAQKSHLLLHIKTHTGEKPFSCDLCNYKCAQKSHLLHHIKTHTGEKPFSCEICNNKYALKSNLLRHKITHTGEKPLSCEICNYKCALKDNLLRHMRTHTGVKPFSCEICNNKFAQKSNLLRHTITHTGEKPFSCEICNYKCALKGSLLKHMRTHKNKCKK</sequence>
<feature type="domain" description="C2H2-type" evidence="9">
    <location>
        <begin position="422"/>
        <end position="449"/>
    </location>
</feature>
<keyword evidence="6" id="KW-0238">DNA-binding</keyword>
<dbReference type="InterPro" id="IPR050589">
    <property type="entry name" value="Ikaros_C2H2-ZF"/>
</dbReference>
<protein>
    <submittedName>
        <fullName evidence="11">Zinc finger protein 419-like isoform X1</fullName>
    </submittedName>
</protein>
<proteinExistence type="predicted"/>
<feature type="domain" description="C2H2-type" evidence="9">
    <location>
        <begin position="562"/>
        <end position="589"/>
    </location>
</feature>
<dbReference type="SUPFAM" id="SSF57667">
    <property type="entry name" value="beta-beta-alpha zinc fingers"/>
    <property type="match status" value="5"/>
</dbReference>
<name>A0ABM3M2D2_BICAN</name>
<keyword evidence="3" id="KW-0677">Repeat</keyword>
<evidence type="ECO:0000256" key="5">
    <source>
        <dbReference type="ARBA" id="ARBA00022833"/>
    </source>
</evidence>
<evidence type="ECO:0000256" key="1">
    <source>
        <dbReference type="ARBA" id="ARBA00004123"/>
    </source>
</evidence>
<feature type="domain" description="C2H2-type" evidence="9">
    <location>
        <begin position="227"/>
        <end position="254"/>
    </location>
</feature>
<keyword evidence="5" id="KW-0862">Zinc</keyword>
<feature type="domain" description="C2H2-type" evidence="9">
    <location>
        <begin position="590"/>
        <end position="617"/>
    </location>
</feature>
<keyword evidence="2" id="KW-0479">Metal-binding</keyword>
<organism evidence="10 11">
    <name type="scientific">Bicyclus anynana</name>
    <name type="common">Squinting bush brown butterfly</name>
    <dbReference type="NCBI Taxonomy" id="110368"/>
    <lineage>
        <taxon>Eukaryota</taxon>
        <taxon>Metazoa</taxon>
        <taxon>Ecdysozoa</taxon>
        <taxon>Arthropoda</taxon>
        <taxon>Hexapoda</taxon>
        <taxon>Insecta</taxon>
        <taxon>Pterygota</taxon>
        <taxon>Neoptera</taxon>
        <taxon>Endopterygota</taxon>
        <taxon>Lepidoptera</taxon>
        <taxon>Glossata</taxon>
        <taxon>Ditrysia</taxon>
        <taxon>Papilionoidea</taxon>
        <taxon>Nymphalidae</taxon>
        <taxon>Satyrinae</taxon>
        <taxon>Satyrini</taxon>
        <taxon>Mycalesina</taxon>
        <taxon>Bicyclus</taxon>
    </lineage>
</organism>
<evidence type="ECO:0000256" key="4">
    <source>
        <dbReference type="ARBA" id="ARBA00022771"/>
    </source>
</evidence>
<dbReference type="Proteomes" id="UP001652582">
    <property type="component" value="Chromosome 26"/>
</dbReference>
<evidence type="ECO:0000256" key="2">
    <source>
        <dbReference type="ARBA" id="ARBA00022723"/>
    </source>
</evidence>
<dbReference type="PANTHER" id="PTHR24404:SF111">
    <property type="entry name" value="GASTRULA ZINC FINGER PROTEIN XLCGF49.1-LIKE-RELATED"/>
    <property type="match status" value="1"/>
</dbReference>
<reference evidence="11" key="1">
    <citation type="submission" date="2025-08" db="UniProtKB">
        <authorList>
            <consortium name="RefSeq"/>
        </authorList>
    </citation>
    <scope>IDENTIFICATION</scope>
</reference>
<dbReference type="PROSITE" id="PS00028">
    <property type="entry name" value="ZINC_FINGER_C2H2_1"/>
    <property type="match status" value="8"/>
</dbReference>
<evidence type="ECO:0000256" key="6">
    <source>
        <dbReference type="ARBA" id="ARBA00023125"/>
    </source>
</evidence>
<dbReference type="RefSeq" id="XP_052745653.1">
    <property type="nucleotide sequence ID" value="XM_052889693.1"/>
</dbReference>
<dbReference type="InterPro" id="IPR013087">
    <property type="entry name" value="Znf_C2H2_type"/>
</dbReference>
<feature type="domain" description="C2H2-type" evidence="9">
    <location>
        <begin position="450"/>
        <end position="477"/>
    </location>
</feature>
<evidence type="ECO:0000313" key="10">
    <source>
        <dbReference type="Proteomes" id="UP001652582"/>
    </source>
</evidence>
<dbReference type="Pfam" id="PF00096">
    <property type="entry name" value="zf-C2H2"/>
    <property type="match status" value="4"/>
</dbReference>